<reference evidence="1" key="1">
    <citation type="journal article" date="2022" name="bioRxiv">
        <title>Sequencing and chromosome-scale assembly of the giantPleurodeles waltlgenome.</title>
        <authorList>
            <person name="Brown T."/>
            <person name="Elewa A."/>
            <person name="Iarovenko S."/>
            <person name="Subramanian E."/>
            <person name="Araus A.J."/>
            <person name="Petzold A."/>
            <person name="Susuki M."/>
            <person name="Suzuki K.-i.T."/>
            <person name="Hayashi T."/>
            <person name="Toyoda A."/>
            <person name="Oliveira C."/>
            <person name="Osipova E."/>
            <person name="Leigh N.D."/>
            <person name="Simon A."/>
            <person name="Yun M.H."/>
        </authorList>
    </citation>
    <scope>NUCLEOTIDE SEQUENCE</scope>
    <source>
        <strain evidence="1">20211129_DDA</strain>
        <tissue evidence="1">Liver</tissue>
    </source>
</reference>
<dbReference type="Proteomes" id="UP001066276">
    <property type="component" value="Chromosome 4_2"/>
</dbReference>
<comment type="caution">
    <text evidence="1">The sequence shown here is derived from an EMBL/GenBank/DDBJ whole genome shotgun (WGS) entry which is preliminary data.</text>
</comment>
<accession>A0AAV7SLT3</accession>
<protein>
    <submittedName>
        <fullName evidence="1">Uncharacterized protein</fullName>
    </submittedName>
</protein>
<evidence type="ECO:0000313" key="2">
    <source>
        <dbReference type="Proteomes" id="UP001066276"/>
    </source>
</evidence>
<organism evidence="1 2">
    <name type="scientific">Pleurodeles waltl</name>
    <name type="common">Iberian ribbed newt</name>
    <dbReference type="NCBI Taxonomy" id="8319"/>
    <lineage>
        <taxon>Eukaryota</taxon>
        <taxon>Metazoa</taxon>
        <taxon>Chordata</taxon>
        <taxon>Craniata</taxon>
        <taxon>Vertebrata</taxon>
        <taxon>Euteleostomi</taxon>
        <taxon>Amphibia</taxon>
        <taxon>Batrachia</taxon>
        <taxon>Caudata</taxon>
        <taxon>Salamandroidea</taxon>
        <taxon>Salamandridae</taxon>
        <taxon>Pleurodelinae</taxon>
        <taxon>Pleurodeles</taxon>
    </lineage>
</organism>
<gene>
    <name evidence="1" type="ORF">NDU88_005500</name>
</gene>
<sequence length="84" mass="9191">MDPLESSWKVSRAAGIAAKLFAPPGPNVRTSGILLQWSLSLEMCGPPSRQAENCPVRREVLLRFMCLRVQMSVTVTSCRNGICA</sequence>
<dbReference type="AlphaFoldDB" id="A0AAV7SLT3"/>
<evidence type="ECO:0000313" key="1">
    <source>
        <dbReference type="EMBL" id="KAJ1165070.1"/>
    </source>
</evidence>
<name>A0AAV7SLT3_PLEWA</name>
<proteinExistence type="predicted"/>
<keyword evidence="2" id="KW-1185">Reference proteome</keyword>
<dbReference type="EMBL" id="JANPWB010000008">
    <property type="protein sequence ID" value="KAJ1165070.1"/>
    <property type="molecule type" value="Genomic_DNA"/>
</dbReference>